<proteinExistence type="predicted"/>
<dbReference type="PANTHER" id="PTHR42781:SF4">
    <property type="entry name" value="SPERMIDINE_PUTRESCINE IMPORT ATP-BINDING PROTEIN POTA"/>
    <property type="match status" value="1"/>
</dbReference>
<dbReference type="Gene3D" id="3.40.50.300">
    <property type="entry name" value="P-loop containing nucleotide triphosphate hydrolases"/>
    <property type="match status" value="1"/>
</dbReference>
<dbReference type="RefSeq" id="WP_069111483.1">
    <property type="nucleotide sequence ID" value="NZ_FNUC01000004.1"/>
</dbReference>
<keyword evidence="2" id="KW-0547">Nucleotide-binding</keyword>
<dbReference type="InterPro" id="IPR017871">
    <property type="entry name" value="ABC_transporter-like_CS"/>
</dbReference>
<dbReference type="GO" id="GO:0043190">
    <property type="term" value="C:ATP-binding cassette (ABC) transporter complex"/>
    <property type="evidence" value="ECO:0007669"/>
    <property type="project" value="InterPro"/>
</dbReference>
<evidence type="ECO:0000256" key="1">
    <source>
        <dbReference type="ARBA" id="ARBA00022448"/>
    </source>
</evidence>
<organism evidence="5 6">
    <name type="scientific">Jiangella alba</name>
    <dbReference type="NCBI Taxonomy" id="561176"/>
    <lineage>
        <taxon>Bacteria</taxon>
        <taxon>Bacillati</taxon>
        <taxon>Actinomycetota</taxon>
        <taxon>Actinomycetes</taxon>
        <taxon>Jiangellales</taxon>
        <taxon>Jiangellaceae</taxon>
        <taxon>Jiangella</taxon>
    </lineage>
</organism>
<reference evidence="6" key="1">
    <citation type="submission" date="2016-10" db="EMBL/GenBank/DDBJ databases">
        <authorList>
            <person name="Varghese N."/>
            <person name="Submissions S."/>
        </authorList>
    </citation>
    <scope>NUCLEOTIDE SEQUENCE [LARGE SCALE GENOMIC DNA]</scope>
    <source>
        <strain evidence="6">DSM 45237</strain>
    </source>
</reference>
<dbReference type="GO" id="GO:0005524">
    <property type="term" value="F:ATP binding"/>
    <property type="evidence" value="ECO:0007669"/>
    <property type="project" value="UniProtKB-KW"/>
</dbReference>
<dbReference type="PROSITE" id="PS00211">
    <property type="entry name" value="ABC_TRANSPORTER_1"/>
    <property type="match status" value="1"/>
</dbReference>
<dbReference type="SUPFAM" id="SSF52540">
    <property type="entry name" value="P-loop containing nucleoside triphosphate hydrolases"/>
    <property type="match status" value="1"/>
</dbReference>
<dbReference type="AlphaFoldDB" id="A0A1H5PY03"/>
<keyword evidence="3 5" id="KW-0067">ATP-binding</keyword>
<dbReference type="GO" id="GO:0022857">
    <property type="term" value="F:transmembrane transporter activity"/>
    <property type="evidence" value="ECO:0007669"/>
    <property type="project" value="InterPro"/>
</dbReference>
<dbReference type="PROSITE" id="PS50893">
    <property type="entry name" value="ABC_TRANSPORTER_2"/>
    <property type="match status" value="1"/>
</dbReference>
<dbReference type="Pfam" id="PF08402">
    <property type="entry name" value="TOBE_2"/>
    <property type="match status" value="1"/>
</dbReference>
<evidence type="ECO:0000259" key="4">
    <source>
        <dbReference type="PROSITE" id="PS50893"/>
    </source>
</evidence>
<dbReference type="FunFam" id="3.40.50.300:FF:000133">
    <property type="entry name" value="Spermidine/putrescine import ATP-binding protein PotA"/>
    <property type="match status" value="1"/>
</dbReference>
<evidence type="ECO:0000256" key="3">
    <source>
        <dbReference type="ARBA" id="ARBA00022840"/>
    </source>
</evidence>
<dbReference type="GO" id="GO:0016887">
    <property type="term" value="F:ATP hydrolysis activity"/>
    <property type="evidence" value="ECO:0007669"/>
    <property type="project" value="InterPro"/>
</dbReference>
<dbReference type="InterPro" id="IPR008995">
    <property type="entry name" value="Mo/tungstate-bd_C_term_dom"/>
</dbReference>
<gene>
    <name evidence="5" type="ORF">SAMN04488561_6811</name>
</gene>
<keyword evidence="6" id="KW-1185">Reference proteome</keyword>
<dbReference type="STRING" id="561176.SAMN04488561_6811"/>
<dbReference type="PANTHER" id="PTHR42781">
    <property type="entry name" value="SPERMIDINE/PUTRESCINE IMPORT ATP-BINDING PROTEIN POTA"/>
    <property type="match status" value="1"/>
</dbReference>
<name>A0A1H5PY03_9ACTN</name>
<dbReference type="SMART" id="SM00382">
    <property type="entry name" value="AAA"/>
    <property type="match status" value="1"/>
</dbReference>
<sequence>MSVQANLKDVSVRLGSVQALDHLNLEIEPGTFVALLGPSGSGKTTTLNVLAGFTRPDAGLVTFDSADVTGVAPYVRDIGIVFQSYALFPHLTVGKNIEFPLRRRGVPRDRRRERVEEVLRLVGLEGYGDRGVTALSGGQRQRVALARAVVFEPRLLLLDEPLAALDKRLRDSMQLEIRALQRRLGITTVAVTHDQVEALTMADKVAVMSDGRIEQCGSPEDVYRRPASEFVARFLGEANLLEVREGSMQCFGRCGSLPDGTAVLRPEQLRIRPIDQRDPSGLSAEGTIDSVSFQGAHHRLRVRLEADPAVALTLTSTALGFSLGAGDRVRVEVDPDDLHVIPRTNRTGVPTRTVQEA</sequence>
<dbReference type="Proteomes" id="UP000181980">
    <property type="component" value="Unassembled WGS sequence"/>
</dbReference>
<dbReference type="InterPro" id="IPR003439">
    <property type="entry name" value="ABC_transporter-like_ATP-bd"/>
</dbReference>
<keyword evidence="1" id="KW-0813">Transport</keyword>
<dbReference type="InterPro" id="IPR003593">
    <property type="entry name" value="AAA+_ATPase"/>
</dbReference>
<dbReference type="Pfam" id="PF00005">
    <property type="entry name" value="ABC_tran"/>
    <property type="match status" value="1"/>
</dbReference>
<protein>
    <submittedName>
        <fullName evidence="5">Putative spermidine/putrescine transport system ATP-binding protein</fullName>
    </submittedName>
</protein>
<feature type="domain" description="ABC transporter" evidence="4">
    <location>
        <begin position="5"/>
        <end position="235"/>
    </location>
</feature>
<dbReference type="InterPro" id="IPR013611">
    <property type="entry name" value="Transp-assoc_OB_typ2"/>
</dbReference>
<dbReference type="EMBL" id="FNUC01000004">
    <property type="protein sequence ID" value="SEF18742.1"/>
    <property type="molecule type" value="Genomic_DNA"/>
</dbReference>
<evidence type="ECO:0000256" key="2">
    <source>
        <dbReference type="ARBA" id="ARBA00022741"/>
    </source>
</evidence>
<dbReference type="SUPFAM" id="SSF50331">
    <property type="entry name" value="MOP-like"/>
    <property type="match status" value="1"/>
</dbReference>
<evidence type="ECO:0000313" key="6">
    <source>
        <dbReference type="Proteomes" id="UP000181980"/>
    </source>
</evidence>
<dbReference type="InterPro" id="IPR027417">
    <property type="entry name" value="P-loop_NTPase"/>
</dbReference>
<evidence type="ECO:0000313" key="5">
    <source>
        <dbReference type="EMBL" id="SEF18742.1"/>
    </source>
</evidence>
<dbReference type="InterPro" id="IPR050093">
    <property type="entry name" value="ABC_SmlMolc_Importer"/>
</dbReference>
<dbReference type="OrthoDB" id="9802264at2"/>
<accession>A0A1H5PY03</accession>